<comment type="caution">
    <text evidence="3">The sequence shown here is derived from an EMBL/GenBank/DDBJ whole genome shotgun (WGS) entry which is preliminary data.</text>
</comment>
<dbReference type="AlphaFoldDB" id="A0A226EZZ7"/>
<dbReference type="Pfam" id="PF00059">
    <property type="entry name" value="Lectin_C"/>
    <property type="match status" value="1"/>
</dbReference>
<dbReference type="SUPFAM" id="SSF56436">
    <property type="entry name" value="C-type lectin-like"/>
    <property type="match status" value="1"/>
</dbReference>
<accession>A0A226EZZ7</accession>
<feature type="domain" description="C-type lectin" evidence="2">
    <location>
        <begin position="73"/>
        <end position="131"/>
    </location>
</feature>
<dbReference type="GO" id="GO:0030246">
    <property type="term" value="F:carbohydrate binding"/>
    <property type="evidence" value="ECO:0007669"/>
    <property type="project" value="UniProtKB-KW"/>
</dbReference>
<name>A0A226EZZ7_FOLCA</name>
<keyword evidence="4" id="KW-1185">Reference proteome</keyword>
<evidence type="ECO:0000259" key="2">
    <source>
        <dbReference type="Pfam" id="PF00059"/>
    </source>
</evidence>
<reference evidence="3 4" key="1">
    <citation type="submission" date="2015-12" db="EMBL/GenBank/DDBJ databases">
        <title>The genome of Folsomia candida.</title>
        <authorList>
            <person name="Faddeeva A."/>
            <person name="Derks M.F."/>
            <person name="Anvar Y."/>
            <person name="Smit S."/>
            <person name="Van Straalen N."/>
            <person name="Roelofs D."/>
        </authorList>
    </citation>
    <scope>NUCLEOTIDE SEQUENCE [LARGE SCALE GENOMIC DNA]</scope>
    <source>
        <strain evidence="3 4">VU population</strain>
        <tissue evidence="3">Whole body</tissue>
    </source>
</reference>
<keyword evidence="3" id="KW-0675">Receptor</keyword>
<gene>
    <name evidence="3" type="ORF">Fcan01_00638</name>
</gene>
<organism evidence="3 4">
    <name type="scientific">Folsomia candida</name>
    <name type="common">Springtail</name>
    <dbReference type="NCBI Taxonomy" id="158441"/>
    <lineage>
        <taxon>Eukaryota</taxon>
        <taxon>Metazoa</taxon>
        <taxon>Ecdysozoa</taxon>
        <taxon>Arthropoda</taxon>
        <taxon>Hexapoda</taxon>
        <taxon>Collembola</taxon>
        <taxon>Entomobryomorpha</taxon>
        <taxon>Isotomoidea</taxon>
        <taxon>Isotomidae</taxon>
        <taxon>Proisotominae</taxon>
        <taxon>Folsomia</taxon>
    </lineage>
</organism>
<protein>
    <submittedName>
        <fullName evidence="3">Killer cell lectin-like receptor 4</fullName>
    </submittedName>
</protein>
<evidence type="ECO:0000313" key="3">
    <source>
        <dbReference type="EMBL" id="OXA63139.1"/>
    </source>
</evidence>
<dbReference type="EMBL" id="LNIX01000001">
    <property type="protein sequence ID" value="OXA63139.1"/>
    <property type="molecule type" value="Genomic_DNA"/>
</dbReference>
<keyword evidence="1" id="KW-0732">Signal</keyword>
<dbReference type="InterPro" id="IPR016186">
    <property type="entry name" value="C-type_lectin-like/link_sf"/>
</dbReference>
<sequence length="175" mass="19259">MSRIVLTTILLLVGVAMGAVIELESSPELESVADRAIGQLTPEVEETLRKYRAIIFIGQLGTKRFYFDSVVLSQTNARTSCTNMGMTLAEFANQAEIDFVAQRTPADRCWTGASVVNSATSYRWLGNGEYLADGISFESGTLTGLVINEYSSSYGRLHPYSSSDTKCYFCHQRAI</sequence>
<feature type="signal peptide" evidence="1">
    <location>
        <begin position="1"/>
        <end position="18"/>
    </location>
</feature>
<dbReference type="Gene3D" id="3.10.100.10">
    <property type="entry name" value="Mannose-Binding Protein A, subunit A"/>
    <property type="match status" value="1"/>
</dbReference>
<evidence type="ECO:0000256" key="1">
    <source>
        <dbReference type="SAM" id="SignalP"/>
    </source>
</evidence>
<dbReference type="InterPro" id="IPR016187">
    <property type="entry name" value="CTDL_fold"/>
</dbReference>
<feature type="chain" id="PRO_5012104252" evidence="1">
    <location>
        <begin position="19"/>
        <end position="175"/>
    </location>
</feature>
<dbReference type="CDD" id="cd00037">
    <property type="entry name" value="CLECT"/>
    <property type="match status" value="1"/>
</dbReference>
<dbReference type="InterPro" id="IPR001304">
    <property type="entry name" value="C-type_lectin-like"/>
</dbReference>
<keyword evidence="3" id="KW-0430">Lectin</keyword>
<dbReference type="Proteomes" id="UP000198287">
    <property type="component" value="Unassembled WGS sequence"/>
</dbReference>
<evidence type="ECO:0000313" key="4">
    <source>
        <dbReference type="Proteomes" id="UP000198287"/>
    </source>
</evidence>
<proteinExistence type="predicted"/>